<dbReference type="SMART" id="SM00062">
    <property type="entry name" value="PBPb"/>
    <property type="match status" value="1"/>
</dbReference>
<proteinExistence type="predicted"/>
<evidence type="ECO:0000256" key="1">
    <source>
        <dbReference type="ARBA" id="ARBA00022729"/>
    </source>
</evidence>
<dbReference type="Proteomes" id="UP000463224">
    <property type="component" value="Unassembled WGS sequence"/>
</dbReference>
<feature type="chain" id="PRO_5032708124" evidence="2">
    <location>
        <begin position="39"/>
        <end position="275"/>
    </location>
</feature>
<gene>
    <name evidence="4" type="ORF">GN330_18155</name>
</gene>
<keyword evidence="5" id="KW-1185">Reference proteome</keyword>
<evidence type="ECO:0000313" key="4">
    <source>
        <dbReference type="EMBL" id="MVA99173.1"/>
    </source>
</evidence>
<sequence length="275" mass="29704">MRRCHTETFNLGGATMKSKTLIAAALAALVAAPGIAGAADNQIQEIRDRGVLQACHAEAFPWAVKDPASNEWKGSDVEAAKNLAAAMDVEIEHVDATWGTLIPSLEAGKCDIVMAPMFRTPERAMRILFSEPSGHETKSVTVGPNADIADLAALDQEGKVIVVTSGSADEGFAKRFFKKAEVKSLVTDKLSTLLVDVASGRADAMVSDTASARKLVAENDNLDVRILQTDEPLDPQGYSYGIRRGEYHFLRLVNIWQEAAEQQGLKAEWSAMFSE</sequence>
<name>A0A844QMF6_9HYPH</name>
<dbReference type="Pfam" id="PF00497">
    <property type="entry name" value="SBP_bac_3"/>
    <property type="match status" value="1"/>
</dbReference>
<dbReference type="PANTHER" id="PTHR35936">
    <property type="entry name" value="MEMBRANE-BOUND LYTIC MUREIN TRANSGLYCOSYLASE F"/>
    <property type="match status" value="1"/>
</dbReference>
<evidence type="ECO:0000313" key="5">
    <source>
        <dbReference type="Proteomes" id="UP000463224"/>
    </source>
</evidence>
<evidence type="ECO:0000259" key="3">
    <source>
        <dbReference type="SMART" id="SM00062"/>
    </source>
</evidence>
<dbReference type="SUPFAM" id="SSF53850">
    <property type="entry name" value="Periplasmic binding protein-like II"/>
    <property type="match status" value="1"/>
</dbReference>
<keyword evidence="1 2" id="KW-0732">Signal</keyword>
<feature type="signal peptide" evidence="2">
    <location>
        <begin position="1"/>
        <end position="38"/>
    </location>
</feature>
<feature type="domain" description="Solute-binding protein family 3/N-terminal" evidence="3">
    <location>
        <begin position="51"/>
        <end position="273"/>
    </location>
</feature>
<organism evidence="4 5">
    <name type="scientific">Nitratireductor arenosus</name>
    <dbReference type="NCBI Taxonomy" id="2682096"/>
    <lineage>
        <taxon>Bacteria</taxon>
        <taxon>Pseudomonadati</taxon>
        <taxon>Pseudomonadota</taxon>
        <taxon>Alphaproteobacteria</taxon>
        <taxon>Hyphomicrobiales</taxon>
        <taxon>Phyllobacteriaceae</taxon>
        <taxon>Nitratireductor</taxon>
    </lineage>
</organism>
<reference evidence="4 5" key="1">
    <citation type="submission" date="2019-12" db="EMBL/GenBank/DDBJ databases">
        <title>Nitratireductor arenosus sp. nov., Isolated from sea sand, Jeju island, South Korea.</title>
        <authorList>
            <person name="Kim W."/>
        </authorList>
    </citation>
    <scope>NUCLEOTIDE SEQUENCE [LARGE SCALE GENOMIC DNA]</scope>
    <source>
        <strain evidence="4 5">CAU 1489</strain>
    </source>
</reference>
<dbReference type="AlphaFoldDB" id="A0A844QMF6"/>
<dbReference type="Gene3D" id="3.40.190.10">
    <property type="entry name" value="Periplasmic binding protein-like II"/>
    <property type="match status" value="2"/>
</dbReference>
<dbReference type="EMBL" id="WPHG01000004">
    <property type="protein sequence ID" value="MVA99173.1"/>
    <property type="molecule type" value="Genomic_DNA"/>
</dbReference>
<dbReference type="InterPro" id="IPR001638">
    <property type="entry name" value="Solute-binding_3/MltF_N"/>
</dbReference>
<dbReference type="PANTHER" id="PTHR35936:SF17">
    <property type="entry name" value="ARGININE-BINDING EXTRACELLULAR PROTEIN ARTP"/>
    <property type="match status" value="1"/>
</dbReference>
<evidence type="ECO:0000256" key="2">
    <source>
        <dbReference type="SAM" id="SignalP"/>
    </source>
</evidence>
<accession>A0A844QMF6</accession>
<comment type="caution">
    <text evidence="4">The sequence shown here is derived from an EMBL/GenBank/DDBJ whole genome shotgun (WGS) entry which is preliminary data.</text>
</comment>
<dbReference type="CDD" id="cd13530">
    <property type="entry name" value="PBP2_peptides_like"/>
    <property type="match status" value="1"/>
</dbReference>
<protein>
    <submittedName>
        <fullName evidence="4">Transporter substrate-binding domain-containing protein</fullName>
    </submittedName>
</protein>